<evidence type="ECO:0000313" key="2">
    <source>
        <dbReference type="EMBL" id="GFN97873.1"/>
    </source>
</evidence>
<dbReference type="Proteomes" id="UP000735302">
    <property type="component" value="Unassembled WGS sequence"/>
</dbReference>
<dbReference type="EMBL" id="BLXT01002816">
    <property type="protein sequence ID" value="GFN97873.1"/>
    <property type="molecule type" value="Genomic_DNA"/>
</dbReference>
<evidence type="ECO:0008006" key="4">
    <source>
        <dbReference type="Google" id="ProtNLM"/>
    </source>
</evidence>
<organism evidence="2 3">
    <name type="scientific">Plakobranchus ocellatus</name>
    <dbReference type="NCBI Taxonomy" id="259542"/>
    <lineage>
        <taxon>Eukaryota</taxon>
        <taxon>Metazoa</taxon>
        <taxon>Spiralia</taxon>
        <taxon>Lophotrochozoa</taxon>
        <taxon>Mollusca</taxon>
        <taxon>Gastropoda</taxon>
        <taxon>Heterobranchia</taxon>
        <taxon>Euthyneura</taxon>
        <taxon>Panpulmonata</taxon>
        <taxon>Sacoglossa</taxon>
        <taxon>Placobranchoidea</taxon>
        <taxon>Plakobranchidae</taxon>
        <taxon>Plakobranchus</taxon>
    </lineage>
</organism>
<accession>A0AAV3ZRB6</accession>
<dbReference type="GO" id="GO:0003676">
    <property type="term" value="F:nucleic acid binding"/>
    <property type="evidence" value="ECO:0007669"/>
    <property type="project" value="InterPro"/>
</dbReference>
<evidence type="ECO:0000256" key="1">
    <source>
        <dbReference type="SAM" id="MobiDB-lite"/>
    </source>
</evidence>
<comment type="caution">
    <text evidence="2">The sequence shown here is derived from an EMBL/GenBank/DDBJ whole genome shotgun (WGS) entry which is preliminary data.</text>
</comment>
<dbReference type="InterPro" id="IPR012337">
    <property type="entry name" value="RNaseH-like_sf"/>
</dbReference>
<dbReference type="Gene3D" id="3.30.420.10">
    <property type="entry name" value="Ribonuclease H-like superfamily/Ribonuclease H"/>
    <property type="match status" value="1"/>
</dbReference>
<dbReference type="AlphaFoldDB" id="A0AAV3ZRB6"/>
<evidence type="ECO:0000313" key="3">
    <source>
        <dbReference type="Proteomes" id="UP000735302"/>
    </source>
</evidence>
<dbReference type="SUPFAM" id="SSF53098">
    <property type="entry name" value="Ribonuclease H-like"/>
    <property type="match status" value="1"/>
</dbReference>
<dbReference type="InterPro" id="IPR036397">
    <property type="entry name" value="RNaseH_sf"/>
</dbReference>
<gene>
    <name evidence="2" type="ORF">PoB_002437900</name>
</gene>
<keyword evidence="3" id="KW-1185">Reference proteome</keyword>
<feature type="compositionally biased region" description="Basic and acidic residues" evidence="1">
    <location>
        <begin position="215"/>
        <end position="230"/>
    </location>
</feature>
<reference evidence="2 3" key="1">
    <citation type="journal article" date="2021" name="Elife">
        <title>Chloroplast acquisition without the gene transfer in kleptoplastic sea slugs, Plakobranchus ocellatus.</title>
        <authorList>
            <person name="Maeda T."/>
            <person name="Takahashi S."/>
            <person name="Yoshida T."/>
            <person name="Shimamura S."/>
            <person name="Takaki Y."/>
            <person name="Nagai Y."/>
            <person name="Toyoda A."/>
            <person name="Suzuki Y."/>
            <person name="Arimoto A."/>
            <person name="Ishii H."/>
            <person name="Satoh N."/>
            <person name="Nishiyama T."/>
            <person name="Hasebe M."/>
            <person name="Maruyama T."/>
            <person name="Minagawa J."/>
            <person name="Obokata J."/>
            <person name="Shigenobu S."/>
        </authorList>
    </citation>
    <scope>NUCLEOTIDE SEQUENCE [LARGE SCALE GENOMIC DNA]</scope>
</reference>
<sequence>MLQRGLPMHSSHLPETSLYIGPMDRKEETCPLAMKALCLETIERYGREYTLAYSDGSLTRGTGNGGYGIYILRPDGSLSRIHGPVGETTCSYECELMAVIECPRVFIRKQREGAALPGLVIFTDCRALVQTLGGSGSENVGWAMLLAHGRFFWNIELFLGHEKCNLRRVNEQACTQTKCPHWKREETAVSGLPAEDRGDADRGPVASVTCWSPRERDSRWTRNEGPEGHSHSHVNH</sequence>
<feature type="region of interest" description="Disordered" evidence="1">
    <location>
        <begin position="215"/>
        <end position="236"/>
    </location>
</feature>
<proteinExistence type="predicted"/>
<name>A0AAV3ZRB6_9GAST</name>
<protein>
    <recommendedName>
        <fullName evidence="4">RNase H type-1 domain-containing protein</fullName>
    </recommendedName>
</protein>